<evidence type="ECO:0000313" key="10">
    <source>
        <dbReference type="EMBL" id="MBB3969519.1"/>
    </source>
</evidence>
<keyword evidence="3 11" id="KW-0489">Methyltransferase</keyword>
<keyword evidence="5" id="KW-0949">S-adenosyl-L-methionine</keyword>
<dbReference type="InterPro" id="IPR017985">
    <property type="entry name" value="MeTrfase_CN4_CS"/>
</dbReference>
<evidence type="ECO:0000256" key="7">
    <source>
        <dbReference type="ARBA" id="ARBA00023125"/>
    </source>
</evidence>
<keyword evidence="6" id="KW-0680">Restriction system</keyword>
<name>A0A4Y8A7E4_9SPHI</name>
<dbReference type="AlphaFoldDB" id="A0A4Y8A7E4"/>
<dbReference type="SUPFAM" id="SSF53335">
    <property type="entry name" value="S-adenosyl-L-methionine-dependent methyltransferases"/>
    <property type="match status" value="2"/>
</dbReference>
<reference evidence="10 13" key="3">
    <citation type="submission" date="2020-08" db="EMBL/GenBank/DDBJ databases">
        <title>Genomic Encyclopedia of Type Strains, Phase IV (KMG-IV): sequencing the most valuable type-strain genomes for metagenomic binning, comparative biology and taxonomic classification.</title>
        <authorList>
            <person name="Goeker M."/>
        </authorList>
    </citation>
    <scope>NUCLEOTIDE SEQUENCE [LARGE SCALE GENOMIC DNA]</scope>
    <source>
        <strain evidence="10 13">DSM 100995</strain>
    </source>
</reference>
<evidence type="ECO:0000256" key="2">
    <source>
        <dbReference type="ARBA" id="ARBA00012185"/>
    </source>
</evidence>
<dbReference type="EMBL" id="SNQG01000009">
    <property type="protein sequence ID" value="TEW63616.1"/>
    <property type="molecule type" value="Genomic_DNA"/>
</dbReference>
<accession>A0A4Y8A7E4</accession>
<keyword evidence="13" id="KW-1185">Reference proteome</keyword>
<evidence type="ECO:0000256" key="8">
    <source>
        <dbReference type="ARBA" id="ARBA00049120"/>
    </source>
</evidence>
<gene>
    <name evidence="11" type="ORF">E2R65_19305</name>
    <name evidence="10" type="ORF">GGR35_002122</name>
</gene>
<reference evidence="11 12" key="1">
    <citation type="journal article" date="2016" name="Int. J. Syst. Evol. Microbiol.">
        <title>Proposal of Mucilaginibacter phyllosphaerae sp. nov. isolated from the phyllosphere of Galium album.</title>
        <authorList>
            <person name="Aydogan E.L."/>
            <person name="Busse H.J."/>
            <person name="Moser G."/>
            <person name="Muller C."/>
            <person name="Kampfer P."/>
            <person name="Glaeser S.P."/>
        </authorList>
    </citation>
    <scope>NUCLEOTIDE SEQUENCE [LARGE SCALE GENOMIC DNA]</scope>
    <source>
        <strain evidence="11 12">PP-F2FG21</strain>
    </source>
</reference>
<evidence type="ECO:0000256" key="1">
    <source>
        <dbReference type="ARBA" id="ARBA00010203"/>
    </source>
</evidence>
<dbReference type="GO" id="GO:0009307">
    <property type="term" value="P:DNA restriction-modification system"/>
    <property type="evidence" value="ECO:0007669"/>
    <property type="project" value="UniProtKB-KW"/>
</dbReference>
<organism evidence="11 12">
    <name type="scientific">Mucilaginibacter phyllosphaerae</name>
    <dbReference type="NCBI Taxonomy" id="1812349"/>
    <lineage>
        <taxon>Bacteria</taxon>
        <taxon>Pseudomonadati</taxon>
        <taxon>Bacteroidota</taxon>
        <taxon>Sphingobacteriia</taxon>
        <taxon>Sphingobacteriales</taxon>
        <taxon>Sphingobacteriaceae</taxon>
        <taxon>Mucilaginibacter</taxon>
    </lineage>
</organism>
<dbReference type="PROSITE" id="PS00093">
    <property type="entry name" value="N4_MTASE"/>
    <property type="match status" value="1"/>
</dbReference>
<evidence type="ECO:0000256" key="5">
    <source>
        <dbReference type="ARBA" id="ARBA00022691"/>
    </source>
</evidence>
<dbReference type="Gene3D" id="3.40.50.150">
    <property type="entry name" value="Vaccinia Virus protein VP39"/>
    <property type="match status" value="2"/>
</dbReference>
<dbReference type="Proteomes" id="UP000297248">
    <property type="component" value="Unassembled WGS sequence"/>
</dbReference>
<keyword evidence="4 11" id="KW-0808">Transferase</keyword>
<dbReference type="GO" id="GO:0015667">
    <property type="term" value="F:site-specific DNA-methyltransferase (cytosine-N4-specific) activity"/>
    <property type="evidence" value="ECO:0007669"/>
    <property type="project" value="UniProtKB-EC"/>
</dbReference>
<dbReference type="RefSeq" id="WP_134338140.1">
    <property type="nucleotide sequence ID" value="NZ_BMCZ01000011.1"/>
</dbReference>
<proteinExistence type="inferred from homology"/>
<evidence type="ECO:0000259" key="9">
    <source>
        <dbReference type="Pfam" id="PF01555"/>
    </source>
</evidence>
<evidence type="ECO:0000256" key="6">
    <source>
        <dbReference type="ARBA" id="ARBA00022747"/>
    </source>
</evidence>
<evidence type="ECO:0000256" key="4">
    <source>
        <dbReference type="ARBA" id="ARBA00022679"/>
    </source>
</evidence>
<feature type="domain" description="DNA methylase N-4/N-6" evidence="9">
    <location>
        <begin position="22"/>
        <end position="75"/>
    </location>
</feature>
<dbReference type="InterPro" id="IPR029063">
    <property type="entry name" value="SAM-dependent_MTases_sf"/>
</dbReference>
<keyword evidence="7" id="KW-0238">DNA-binding</keyword>
<evidence type="ECO:0000256" key="3">
    <source>
        <dbReference type="ARBA" id="ARBA00022603"/>
    </source>
</evidence>
<dbReference type="Pfam" id="PF01555">
    <property type="entry name" value="N6_N4_Mtase"/>
    <property type="match status" value="1"/>
</dbReference>
<evidence type="ECO:0000313" key="11">
    <source>
        <dbReference type="EMBL" id="TEW63616.1"/>
    </source>
</evidence>
<evidence type="ECO:0000313" key="13">
    <source>
        <dbReference type="Proteomes" id="UP000583101"/>
    </source>
</evidence>
<dbReference type="EMBL" id="JACIEG010000003">
    <property type="protein sequence ID" value="MBB3969519.1"/>
    <property type="molecule type" value="Genomic_DNA"/>
</dbReference>
<dbReference type="InterPro" id="IPR002941">
    <property type="entry name" value="DNA_methylase_N4/N6"/>
</dbReference>
<dbReference type="EC" id="2.1.1.113" evidence="2"/>
<dbReference type="Proteomes" id="UP000583101">
    <property type="component" value="Unassembled WGS sequence"/>
</dbReference>
<comment type="similarity">
    <text evidence="1">Belongs to the N(4)/N(6)-methyltransferase family. N(4) subfamily.</text>
</comment>
<protein>
    <recommendedName>
        <fullName evidence="2">site-specific DNA-methyltransferase (cytosine-N(4)-specific)</fullName>
        <ecNumber evidence="2">2.1.1.113</ecNumber>
    </recommendedName>
</protein>
<comment type="catalytic activity">
    <reaction evidence="8">
        <text>a 2'-deoxycytidine in DNA + S-adenosyl-L-methionine = an N(4)-methyl-2'-deoxycytidine in DNA + S-adenosyl-L-homocysteine + H(+)</text>
        <dbReference type="Rhea" id="RHEA:16857"/>
        <dbReference type="Rhea" id="RHEA-COMP:11369"/>
        <dbReference type="Rhea" id="RHEA-COMP:13674"/>
        <dbReference type="ChEBI" id="CHEBI:15378"/>
        <dbReference type="ChEBI" id="CHEBI:57856"/>
        <dbReference type="ChEBI" id="CHEBI:59789"/>
        <dbReference type="ChEBI" id="CHEBI:85452"/>
        <dbReference type="ChEBI" id="CHEBI:137933"/>
        <dbReference type="EC" id="2.1.1.113"/>
    </reaction>
</comment>
<dbReference type="GO" id="GO:0032259">
    <property type="term" value="P:methylation"/>
    <property type="evidence" value="ECO:0007669"/>
    <property type="project" value="UniProtKB-KW"/>
</dbReference>
<dbReference type="GO" id="GO:0003677">
    <property type="term" value="F:DNA binding"/>
    <property type="evidence" value="ECO:0007669"/>
    <property type="project" value="UniProtKB-KW"/>
</dbReference>
<reference evidence="11" key="2">
    <citation type="submission" date="2019-03" db="EMBL/GenBank/DDBJ databases">
        <authorList>
            <person name="Yan Y.-Q."/>
            <person name="Du Z.-J."/>
        </authorList>
    </citation>
    <scope>NUCLEOTIDE SEQUENCE</scope>
    <source>
        <strain evidence="11">PP-F2FG21</strain>
    </source>
</reference>
<evidence type="ECO:0000313" key="12">
    <source>
        <dbReference type="Proteomes" id="UP000297248"/>
    </source>
</evidence>
<comment type="caution">
    <text evidence="11">The sequence shown here is derived from an EMBL/GenBank/DDBJ whole genome shotgun (WGS) entry which is preliminary data.</text>
</comment>
<dbReference type="OrthoDB" id="9800801at2"/>
<sequence>MIAIADVVNGYKLAEARWARFGPYYAMFPVDFAFEIVSKYSQDGDFIIDPFAGRCSSIYAGGVLGRHSLGIEINPVGWLYGAAKLGPADQQEVEGRLEEIYKKRNYYGKAVNKMPIFYRMCYCDEVLKFLISARKNLDWKNDGTDATLMSILLVYLHGKLGEGVSNQMRMSKSMGQNYSMKWWTKKGLTTPPEINPLTFFKKKIFWRYEKGKPKVFDSQVIFGDSTTELEKIISRSQETGIKFSLLFTSPPYYSVTDYHADQWLRLWMLGGAEVPKLLKDRHKGRFDSKDEYYKLLDAVFANCAVIMEEESTIYVRTDRREYTYQSTLEILTKHFPDHELSIIDKPYKKRTQTEVHGNKSSETGEIDIVLTRTKS</sequence>
<dbReference type="GO" id="GO:0008170">
    <property type="term" value="F:N-methyltransferase activity"/>
    <property type="evidence" value="ECO:0007669"/>
    <property type="project" value="InterPro"/>
</dbReference>